<evidence type="ECO:0000313" key="1">
    <source>
        <dbReference type="EMBL" id="EPC04055.1"/>
    </source>
</evidence>
<reference evidence="1 2" key="1">
    <citation type="journal article" date="2013" name="Genome Announc.">
        <title>Draft genome sequence of the moderately halophilic gammaproteobacterium Halomonas anticariensis FP35.</title>
        <authorList>
            <person name="Tahrioui A."/>
            <person name="Quesada E."/>
            <person name="Llamas I."/>
        </authorList>
    </citation>
    <scope>NUCLEOTIDE SEQUENCE [LARGE SCALE GENOMIC DNA]</scope>
    <source>
        <strain evidence="2">DSM 16096 / CECT 5854 / LMG 22089 / FP35</strain>
    </source>
</reference>
<dbReference type="RefSeq" id="WP_016414787.1">
    <property type="nucleotide sequence ID" value="NZ_AUAB01000028.1"/>
</dbReference>
<organism evidence="1 2">
    <name type="scientific">Litchfieldella anticariensis (strain DSM 16096 / CECT 5854 / CIP 108499 / LMG 22089 / FP35)</name>
    <name type="common">Halomonas anticariensis</name>
    <dbReference type="NCBI Taxonomy" id="1121939"/>
    <lineage>
        <taxon>Bacteria</taxon>
        <taxon>Pseudomonadati</taxon>
        <taxon>Pseudomonadota</taxon>
        <taxon>Gammaproteobacteria</taxon>
        <taxon>Oceanospirillales</taxon>
        <taxon>Halomonadaceae</taxon>
        <taxon>Litchfieldella</taxon>
    </lineage>
</organism>
<proteinExistence type="predicted"/>
<dbReference type="InterPro" id="IPR042557">
    <property type="entry name" value="SCO4226"/>
</dbReference>
<dbReference type="PATRIC" id="fig|1121939.11.peg.327"/>
<dbReference type="AlphaFoldDB" id="S2KQ95"/>
<evidence type="ECO:0000313" key="2">
    <source>
        <dbReference type="Proteomes" id="UP000014463"/>
    </source>
</evidence>
<accession>S2KQ95</accession>
<gene>
    <name evidence="1" type="ORF">L861_01750</name>
</gene>
<protein>
    <recommendedName>
        <fullName evidence="3">DUF4242 domain-containing protein</fullName>
    </recommendedName>
</protein>
<comment type="caution">
    <text evidence="1">The sequence shown here is derived from an EMBL/GenBank/DDBJ whole genome shotgun (WGS) entry which is preliminary data.</text>
</comment>
<dbReference type="Gene3D" id="3.30.70.3090">
    <property type="entry name" value="ORF SCO4226, nickel-binding ferredoxin-like monomer"/>
    <property type="match status" value="1"/>
</dbReference>
<name>S2KQ95_LITA3</name>
<dbReference type="EMBL" id="ASTJ01000011">
    <property type="protein sequence ID" value="EPC04055.1"/>
    <property type="molecule type" value="Genomic_DNA"/>
</dbReference>
<dbReference type="Pfam" id="PF14026">
    <property type="entry name" value="SCO4226-like"/>
    <property type="match status" value="1"/>
</dbReference>
<evidence type="ECO:0008006" key="3">
    <source>
        <dbReference type="Google" id="ProtNLM"/>
    </source>
</evidence>
<dbReference type="eggNOG" id="ENOG5031MWG">
    <property type="taxonomic scope" value="Bacteria"/>
</dbReference>
<dbReference type="Proteomes" id="UP000014463">
    <property type="component" value="Unassembled WGS sequence"/>
</dbReference>
<dbReference type="InterPro" id="IPR025336">
    <property type="entry name" value="SCO4226-like"/>
</dbReference>
<keyword evidence="2" id="KW-1185">Reference proteome</keyword>
<sequence length="194" mass="21653">MIDVFLERHFETPLTADTMIAVMQHIGGCFDLHRVTWQGSLLAKDGRRMVCRFQSPDAESTRTALRQLGSDVDMQAILQRLGAGGNHLWPGTVHDAPGLTPEVLAVANVLVERSFSRRVSLEQVQALEDAGSACLQNHRVRFVRTYFSLDGKRMICLYQAPDAESVRLAQHQAGMPMDRVWAFQPILPGDNARV</sequence>
<dbReference type="STRING" id="1121939.L861_01750"/>